<evidence type="ECO:0000313" key="1">
    <source>
        <dbReference type="EMBL" id="HGZ80086.1"/>
    </source>
</evidence>
<reference evidence="1" key="1">
    <citation type="journal article" date="2020" name="mSystems">
        <title>Genome- and Community-Level Interaction Insights into Carbon Utilization and Element Cycling Functions of Hydrothermarchaeota in Hydrothermal Sediment.</title>
        <authorList>
            <person name="Zhou Z."/>
            <person name="Liu Y."/>
            <person name="Xu W."/>
            <person name="Pan J."/>
            <person name="Luo Z.H."/>
            <person name="Li M."/>
        </authorList>
    </citation>
    <scope>NUCLEOTIDE SEQUENCE [LARGE SCALE GENOMIC DNA]</scope>
    <source>
        <strain evidence="1">SpSt-86</strain>
    </source>
</reference>
<organism evidence="1">
    <name type="scientific">Pseudothermotoga hypogea</name>
    <dbReference type="NCBI Taxonomy" id="57487"/>
    <lineage>
        <taxon>Bacteria</taxon>
        <taxon>Thermotogati</taxon>
        <taxon>Thermotogota</taxon>
        <taxon>Thermotogae</taxon>
        <taxon>Thermotogales</taxon>
        <taxon>Thermotogaceae</taxon>
        <taxon>Pseudothermotoga</taxon>
    </lineage>
</organism>
<dbReference type="EMBL" id="DTKQ01000054">
    <property type="protein sequence ID" value="HGZ80086.1"/>
    <property type="molecule type" value="Genomic_DNA"/>
</dbReference>
<sequence>MYNFKKAVTLVGIFCSLCIFFFTAKFLNVAAKPTGGERVFLVAHKGRLWWVGRSGELLEVARTQDVLSKAYVSGLEIVNARLDENSLHLIEKLKPALDSLYIVEVIPNEKRVMLLKGVSLRFNDWEDLLRNLQALPEAIKRMEPRGEYFLSPQGLFYKLRGGDDEKR</sequence>
<dbReference type="InterPro" id="IPR032607">
    <property type="entry name" value="DUF4894"/>
</dbReference>
<proteinExistence type="predicted"/>
<accession>A0A832IGF0</accession>
<gene>
    <name evidence="1" type="ORF">ENW55_08900</name>
</gene>
<comment type="caution">
    <text evidence="1">The sequence shown here is derived from an EMBL/GenBank/DDBJ whole genome shotgun (WGS) entry which is preliminary data.</text>
</comment>
<dbReference type="AlphaFoldDB" id="A0A832IGF0"/>
<protein>
    <submittedName>
        <fullName evidence="1">DUF4894 domain-containing protein</fullName>
    </submittedName>
</protein>
<dbReference type="Pfam" id="PF16235">
    <property type="entry name" value="DUF4894"/>
    <property type="match status" value="1"/>
</dbReference>
<name>A0A832IGF0_9THEM</name>